<feature type="compositionally biased region" description="Low complexity" evidence="1">
    <location>
        <begin position="39"/>
        <end position="50"/>
    </location>
</feature>
<sequence length="619" mass="67318">MSSRTSIDSERVALSQPRHMIQGLSNMASRTHQDDDLSSQDSASLCSSVSTGHGIPQDMKDWNLNPESLEQATSSKDSPQVHMLSFSLSQPLMTPTVGPNDVMYPSMDFPAVSDLQDHNEMPRDFYSFVDISAMDHDASGMQSSTPDDALSVAHSTEDGHFLGHDTWSMMPEAHYPGTTLDQLSSSLFQTVPVSPPLTEASNDISVTSSCSHPGFPSFMAPDESMIGEYTSPLGSHGINPAEPLFPNASPLSDKDPNRTIRPSKPARRGTLSGAQPQVKSEEFFSPLPAREPVRQRSKDGAEARNPREHQYYSLPTHSDGKYYCPFANGDKPCNHPPTTQKCAYHLTVARSPPVWMPSCVSPQMHASSATSVKPMDSTATATTPTFACGKDANALFLDMDSRVDGTFSTTCAVCMTTPPRSATAPPETSPTGPAPKKKDTSGGIRKRRVTGPTPAPAMKRTRSIHSQNGSVKATPNTAQHGQRLRTAEHNYFKCRARLLSELEKITPPGYFDAREGQCQSPGTLHSRSELPPYRGQPGCFPPPQRTFARVNFHRGSVNHGLCKVEESGLQLLRCFIIPSKGRYPLAPLQPYPGLPCVALLLNTGKDVFDQNSPHGQPCF</sequence>
<comment type="caution">
    <text evidence="2">The sequence shown here is derived from an EMBL/GenBank/DDBJ whole genome shotgun (WGS) entry which is preliminary data.</text>
</comment>
<keyword evidence="3" id="KW-1185">Reference proteome</keyword>
<reference evidence="2" key="1">
    <citation type="submission" date="2022-11" db="EMBL/GenBank/DDBJ databases">
        <authorList>
            <person name="Petersen C."/>
        </authorList>
    </citation>
    <scope>NUCLEOTIDE SEQUENCE</scope>
    <source>
        <strain evidence="2">IBT 19713</strain>
    </source>
</reference>
<evidence type="ECO:0000256" key="1">
    <source>
        <dbReference type="SAM" id="MobiDB-lite"/>
    </source>
</evidence>
<feature type="compositionally biased region" description="Basic and acidic residues" evidence="1">
    <location>
        <begin position="291"/>
        <end position="310"/>
    </location>
</feature>
<feature type="region of interest" description="Disordered" evidence="1">
    <location>
        <begin position="1"/>
        <end position="62"/>
    </location>
</feature>
<organism evidence="2 3">
    <name type="scientific">Penicillium chermesinum</name>
    <dbReference type="NCBI Taxonomy" id="63820"/>
    <lineage>
        <taxon>Eukaryota</taxon>
        <taxon>Fungi</taxon>
        <taxon>Dikarya</taxon>
        <taxon>Ascomycota</taxon>
        <taxon>Pezizomycotina</taxon>
        <taxon>Eurotiomycetes</taxon>
        <taxon>Eurotiomycetidae</taxon>
        <taxon>Eurotiales</taxon>
        <taxon>Aspergillaceae</taxon>
        <taxon>Penicillium</taxon>
    </lineage>
</organism>
<feature type="region of interest" description="Disordered" evidence="1">
    <location>
        <begin position="226"/>
        <end position="314"/>
    </location>
</feature>
<proteinExistence type="predicted"/>
<accession>A0A9W9TG29</accession>
<protein>
    <recommendedName>
        <fullName evidence="4">Transcription factor</fullName>
    </recommendedName>
</protein>
<dbReference type="RefSeq" id="XP_058326990.1">
    <property type="nucleotide sequence ID" value="XM_058478660.1"/>
</dbReference>
<feature type="region of interest" description="Disordered" evidence="1">
    <location>
        <begin position="418"/>
        <end position="483"/>
    </location>
</feature>
<dbReference type="AlphaFoldDB" id="A0A9W9TG29"/>
<reference evidence="2" key="2">
    <citation type="journal article" date="2023" name="IMA Fungus">
        <title>Comparative genomic study of the Penicillium genus elucidates a diverse pangenome and 15 lateral gene transfer events.</title>
        <authorList>
            <person name="Petersen C."/>
            <person name="Sorensen T."/>
            <person name="Nielsen M.R."/>
            <person name="Sondergaard T.E."/>
            <person name="Sorensen J.L."/>
            <person name="Fitzpatrick D.A."/>
            <person name="Frisvad J.C."/>
            <person name="Nielsen K.L."/>
        </authorList>
    </citation>
    <scope>NUCLEOTIDE SEQUENCE</scope>
    <source>
        <strain evidence="2">IBT 19713</strain>
    </source>
</reference>
<dbReference type="GeneID" id="83205963"/>
<dbReference type="OrthoDB" id="5062908at2759"/>
<dbReference type="Proteomes" id="UP001150941">
    <property type="component" value="Unassembled WGS sequence"/>
</dbReference>
<name>A0A9W9TG29_9EURO</name>
<dbReference type="EMBL" id="JAPQKS010000007">
    <property type="protein sequence ID" value="KAJ5220160.1"/>
    <property type="molecule type" value="Genomic_DNA"/>
</dbReference>
<feature type="compositionally biased region" description="Polar residues" evidence="1">
    <location>
        <begin position="464"/>
        <end position="480"/>
    </location>
</feature>
<evidence type="ECO:0000313" key="3">
    <source>
        <dbReference type="Proteomes" id="UP001150941"/>
    </source>
</evidence>
<gene>
    <name evidence="2" type="ORF">N7468_009364</name>
</gene>
<evidence type="ECO:0008006" key="4">
    <source>
        <dbReference type="Google" id="ProtNLM"/>
    </source>
</evidence>
<evidence type="ECO:0000313" key="2">
    <source>
        <dbReference type="EMBL" id="KAJ5220160.1"/>
    </source>
</evidence>